<name>A0A183EA33_9BILA</name>
<protein>
    <submittedName>
        <fullName evidence="2 4">Uncharacterized protein</fullName>
    </submittedName>
</protein>
<evidence type="ECO:0000313" key="4">
    <source>
        <dbReference type="WBParaSite" id="GPUH_0001784901-mRNA-1"/>
    </source>
</evidence>
<feature type="region of interest" description="Disordered" evidence="1">
    <location>
        <begin position="54"/>
        <end position="77"/>
    </location>
</feature>
<evidence type="ECO:0000313" key="3">
    <source>
        <dbReference type="Proteomes" id="UP000271098"/>
    </source>
</evidence>
<gene>
    <name evidence="2" type="ORF">GPUH_LOCUS17825</name>
</gene>
<dbReference type="AlphaFoldDB" id="A0A183EA33"/>
<keyword evidence="3" id="KW-1185">Reference proteome</keyword>
<organism evidence="4">
    <name type="scientific">Gongylonema pulchrum</name>
    <dbReference type="NCBI Taxonomy" id="637853"/>
    <lineage>
        <taxon>Eukaryota</taxon>
        <taxon>Metazoa</taxon>
        <taxon>Ecdysozoa</taxon>
        <taxon>Nematoda</taxon>
        <taxon>Chromadorea</taxon>
        <taxon>Rhabditida</taxon>
        <taxon>Spirurina</taxon>
        <taxon>Spiruromorpha</taxon>
        <taxon>Spiruroidea</taxon>
        <taxon>Gongylonematidae</taxon>
        <taxon>Gongylonema</taxon>
    </lineage>
</organism>
<reference evidence="2 3" key="2">
    <citation type="submission" date="2018-11" db="EMBL/GenBank/DDBJ databases">
        <authorList>
            <consortium name="Pathogen Informatics"/>
        </authorList>
    </citation>
    <scope>NUCLEOTIDE SEQUENCE [LARGE SCALE GENOMIC DNA]</scope>
</reference>
<dbReference type="Proteomes" id="UP000271098">
    <property type="component" value="Unassembled WGS sequence"/>
</dbReference>
<reference evidence="4" key="1">
    <citation type="submission" date="2016-06" db="UniProtKB">
        <authorList>
            <consortium name="WormBaseParasite"/>
        </authorList>
    </citation>
    <scope>IDENTIFICATION</scope>
</reference>
<proteinExistence type="predicted"/>
<dbReference type="WBParaSite" id="GPUH_0001784901-mRNA-1">
    <property type="protein sequence ID" value="GPUH_0001784901-mRNA-1"/>
    <property type="gene ID" value="GPUH_0001784901"/>
</dbReference>
<evidence type="ECO:0000313" key="2">
    <source>
        <dbReference type="EMBL" id="VDN30522.1"/>
    </source>
</evidence>
<dbReference type="EMBL" id="UYRT01085742">
    <property type="protein sequence ID" value="VDN30522.1"/>
    <property type="molecule type" value="Genomic_DNA"/>
</dbReference>
<sequence>MNINRFGAGQYILRRTVIIHQCNAMTGIGLWEAIDALTSKLLLARNQNEILDNQEQQEGNGELELEADMQTVNPYCM</sequence>
<accession>A0A183EA33</accession>
<evidence type="ECO:0000256" key="1">
    <source>
        <dbReference type="SAM" id="MobiDB-lite"/>
    </source>
</evidence>